<dbReference type="EMBL" id="UGQM01000001">
    <property type="protein sequence ID" value="STZ43183.1"/>
    <property type="molecule type" value="Genomic_DNA"/>
</dbReference>
<protein>
    <submittedName>
        <fullName evidence="1">Protein of uncharacterized function (DUF3703)</fullName>
    </submittedName>
</protein>
<evidence type="ECO:0000313" key="2">
    <source>
        <dbReference type="Proteomes" id="UP000254291"/>
    </source>
</evidence>
<accession>A0A378SKI5</accession>
<organism evidence="1 2">
    <name type="scientific">Mycolicibacterium gilvum</name>
    <dbReference type="NCBI Taxonomy" id="1804"/>
    <lineage>
        <taxon>Bacteria</taxon>
        <taxon>Bacillati</taxon>
        <taxon>Actinomycetota</taxon>
        <taxon>Actinomycetes</taxon>
        <taxon>Mycobacteriales</taxon>
        <taxon>Mycobacteriaceae</taxon>
        <taxon>Mycolicibacterium</taxon>
    </lineage>
</organism>
<dbReference type="Pfam" id="PF12487">
    <property type="entry name" value="DUF3703"/>
    <property type="match status" value="1"/>
</dbReference>
<dbReference type="RefSeq" id="WP_011894751.1">
    <property type="nucleotide sequence ID" value="NZ_JACKST010000140.1"/>
</dbReference>
<dbReference type="Proteomes" id="UP000254291">
    <property type="component" value="Unassembled WGS sequence"/>
</dbReference>
<reference evidence="1 2" key="1">
    <citation type="submission" date="2018-06" db="EMBL/GenBank/DDBJ databases">
        <authorList>
            <consortium name="Pathogen Informatics"/>
            <person name="Doyle S."/>
        </authorList>
    </citation>
    <scope>NUCLEOTIDE SEQUENCE [LARGE SCALE GENOMIC DNA]</scope>
    <source>
        <strain evidence="1 2">NCTC10742</strain>
    </source>
</reference>
<proteinExistence type="predicted"/>
<dbReference type="AlphaFoldDB" id="A0A378SKI5"/>
<dbReference type="InterPro" id="IPR022172">
    <property type="entry name" value="DUF3703"/>
</dbReference>
<name>A0A378SKI5_9MYCO</name>
<sequence>MTRISAQARAVYDTEMQAARATASADQRWHHLERAHIVSQPFAWLHTRNHIAMLRLALTQHDRREAFGQVIRILVAAPGSLTGRYPEGNTGRVAAGLTTPMPVPRDLAAVMRSA</sequence>
<evidence type="ECO:0000313" key="1">
    <source>
        <dbReference type="EMBL" id="STZ43183.1"/>
    </source>
</evidence>
<gene>
    <name evidence="1" type="ORF">NCTC10742_02400</name>
</gene>